<dbReference type="OrthoDB" id="9977941at2759"/>
<dbReference type="InterPro" id="IPR011042">
    <property type="entry name" value="6-blade_b-propeller_TolB-like"/>
</dbReference>
<dbReference type="SUPFAM" id="SSF63829">
    <property type="entry name" value="Calcium-dependent phosphotriesterase"/>
    <property type="match status" value="1"/>
</dbReference>
<evidence type="ECO:0000313" key="3">
    <source>
        <dbReference type="Proteomes" id="UP000469558"/>
    </source>
</evidence>
<dbReference type="AlphaFoldDB" id="A0A8T9C3T2"/>
<feature type="non-terminal residue" evidence="2">
    <location>
        <position position="1"/>
    </location>
</feature>
<dbReference type="Gene3D" id="2.120.10.30">
    <property type="entry name" value="TolB, C-terminal domain"/>
    <property type="match status" value="1"/>
</dbReference>
<reference evidence="2 3" key="1">
    <citation type="submission" date="2018-05" db="EMBL/GenBank/DDBJ databases">
        <title>Genome sequencing and assembly of the regulated plant pathogen Lachnellula willkommii and related sister species for the development of diagnostic species identification markers.</title>
        <authorList>
            <person name="Giroux E."/>
            <person name="Bilodeau G."/>
        </authorList>
    </citation>
    <scope>NUCLEOTIDE SEQUENCE [LARGE SCALE GENOMIC DNA]</scope>
    <source>
        <strain evidence="2 3">CBS 268.59</strain>
    </source>
</reference>
<evidence type="ECO:0000256" key="1">
    <source>
        <dbReference type="SAM" id="SignalP"/>
    </source>
</evidence>
<protein>
    <submittedName>
        <fullName evidence="2">Uncharacterized protein</fullName>
    </submittedName>
</protein>
<comment type="caution">
    <text evidence="2">The sequence shown here is derived from an EMBL/GenBank/DDBJ whole genome shotgun (WGS) entry which is preliminary data.</text>
</comment>
<keyword evidence="1" id="KW-0732">Signal</keyword>
<accession>A0A8T9C3T2</accession>
<name>A0A8T9C3T2_9HELO</name>
<dbReference type="InterPro" id="IPR052998">
    <property type="entry name" value="Hetero-Diels-Alderase-like"/>
</dbReference>
<dbReference type="PANTHER" id="PTHR42060">
    <property type="entry name" value="NHL REPEAT-CONTAINING PROTEIN-RELATED"/>
    <property type="match status" value="1"/>
</dbReference>
<gene>
    <name evidence="2" type="ORF">LSUE1_G005676</name>
</gene>
<keyword evidence="3" id="KW-1185">Reference proteome</keyword>
<feature type="signal peptide" evidence="1">
    <location>
        <begin position="1"/>
        <end position="17"/>
    </location>
</feature>
<feature type="chain" id="PRO_5035916521" evidence="1">
    <location>
        <begin position="18"/>
        <end position="336"/>
    </location>
</feature>
<organism evidence="2 3">
    <name type="scientific">Lachnellula suecica</name>
    <dbReference type="NCBI Taxonomy" id="602035"/>
    <lineage>
        <taxon>Eukaryota</taxon>
        <taxon>Fungi</taxon>
        <taxon>Dikarya</taxon>
        <taxon>Ascomycota</taxon>
        <taxon>Pezizomycotina</taxon>
        <taxon>Leotiomycetes</taxon>
        <taxon>Helotiales</taxon>
        <taxon>Lachnaceae</taxon>
        <taxon>Lachnellula</taxon>
    </lineage>
</organism>
<dbReference type="Proteomes" id="UP000469558">
    <property type="component" value="Unassembled WGS sequence"/>
</dbReference>
<dbReference type="EMBL" id="QGMK01000705">
    <property type="protein sequence ID" value="TVY80335.1"/>
    <property type="molecule type" value="Genomic_DNA"/>
</dbReference>
<sequence>YLLASLVLSLTAASVELSVRTVYQFASNDTWLENVAVRSNGIILTTEIGPPASILAFDPRESNATKQVLMTFDTAPSLSGITEGAHDVFYVTGANTTFDNIEDPPTNATHVWQVDFNQNTTTTQNTTKPAIKLVARPEAPTGFNGMAAFNENIILASATYQDSIFAVDVTTGRTWEAIKDDLMTQINGIKVQDGFVYWTVGGDFCRAKLYPNVTAGTGEIIAKGSAFDDFALSPNGFKLNTTVGNSTKYAYAATAGYNSILQISFNSKDGGMNETETIAGSEYSTEIAEPTGAAFGRGVGQLNKLYVTTGSGSGENVDVNGVATAVGAQLLEIQLS</sequence>
<evidence type="ECO:0000313" key="2">
    <source>
        <dbReference type="EMBL" id="TVY80335.1"/>
    </source>
</evidence>
<dbReference type="PANTHER" id="PTHR42060:SF1">
    <property type="entry name" value="NHL REPEAT-CONTAINING PROTEIN"/>
    <property type="match status" value="1"/>
</dbReference>
<proteinExistence type="predicted"/>